<evidence type="ECO:0000313" key="3">
    <source>
        <dbReference type="Proteomes" id="UP000244338"/>
    </source>
</evidence>
<sequence length="153" mass="17223">MDEKVQALEEAYEPFLKSLIPHLPELSKALIRLAELEKRGSLDTLLELAEFVAIAKKSMTQPMLTDITRLLVKGVEMADDLVRMGAMEDIQSLIRAYTVVKTHPEVTTIPETTWALARMLRDPDVRHAGGVFITLLKAWGEQMNGKKLEPVKQ</sequence>
<dbReference type="EMBL" id="PEBX01000132">
    <property type="protein sequence ID" value="PTQ55355.1"/>
    <property type="molecule type" value="Genomic_DNA"/>
</dbReference>
<dbReference type="EMBL" id="PEBX01000020">
    <property type="protein sequence ID" value="PTQ56735.1"/>
    <property type="molecule type" value="Genomic_DNA"/>
</dbReference>
<evidence type="ECO:0000313" key="2">
    <source>
        <dbReference type="EMBL" id="PTQ56735.1"/>
    </source>
</evidence>
<dbReference type="InterPro" id="IPR012440">
    <property type="entry name" value="DUF1641"/>
</dbReference>
<dbReference type="Pfam" id="PF07849">
    <property type="entry name" value="DUF1641"/>
    <property type="match status" value="1"/>
</dbReference>
<protein>
    <recommendedName>
        <fullName evidence="4">DUF1641 domain-containing protein</fullName>
    </recommendedName>
</protein>
<reference evidence="1" key="2">
    <citation type="journal article" date="2018" name="Sci. Rep.">
        <title>Lignite coal burning seam in the remote Altai Mountains harbors a hydrogen-driven thermophilic microbial community.</title>
        <authorList>
            <person name="Kadnikov V.V."/>
            <person name="Mardanov A.V."/>
            <person name="Ivasenko D.A."/>
            <person name="Beletsky A.V."/>
            <person name="Karnachuk O.V."/>
            <person name="Ravin N.V."/>
        </authorList>
    </citation>
    <scope>NUCLEOTIDE SEQUENCE</scope>
    <source>
        <strain evidence="1">AL32</strain>
    </source>
</reference>
<dbReference type="AlphaFoldDB" id="A0A2R6XY57"/>
<comment type="caution">
    <text evidence="1">The sequence shown here is derived from an EMBL/GenBank/DDBJ whole genome shotgun (WGS) entry which is preliminary data.</text>
</comment>
<evidence type="ECO:0000313" key="1">
    <source>
        <dbReference type="EMBL" id="PTQ55355.1"/>
    </source>
</evidence>
<organism evidence="1 3">
    <name type="scientific">Candidatus Carbonibacillus altaicus</name>
    <dbReference type="NCBI Taxonomy" id="2163959"/>
    <lineage>
        <taxon>Bacteria</taxon>
        <taxon>Bacillati</taxon>
        <taxon>Bacillota</taxon>
        <taxon>Bacilli</taxon>
        <taxon>Bacillales</taxon>
        <taxon>Candidatus Carbonibacillus</taxon>
    </lineage>
</organism>
<proteinExistence type="predicted"/>
<dbReference type="Proteomes" id="UP000244338">
    <property type="component" value="Unassembled WGS sequence"/>
</dbReference>
<name>A0A2R6XY57_9BACL</name>
<gene>
    <name evidence="1" type="ORF">BSOLF_2348</name>
    <name evidence="2" type="ORF">BSOLF_2703</name>
</gene>
<reference evidence="3" key="1">
    <citation type="journal article" date="2018" name="Sci. Rep.">
        <title>Lignite coal burning seam in the remote Altai Mountains harbors a hydrogen-driven thermophilic microbial community.</title>
        <authorList>
            <person name="Kadnikov V.V."/>
            <person name="Mardanov A.V."/>
            <person name="Ivasenko D.A."/>
            <person name="Antsiferov D.V."/>
            <person name="Beletsky A.V."/>
            <person name="Karnachuk O.V."/>
            <person name="Ravin N.V."/>
        </authorList>
    </citation>
    <scope>NUCLEOTIDE SEQUENCE [LARGE SCALE GENOMIC DNA]</scope>
</reference>
<accession>A0A2R6XY57</accession>
<evidence type="ECO:0008006" key="4">
    <source>
        <dbReference type="Google" id="ProtNLM"/>
    </source>
</evidence>